<organism evidence="3">
    <name type="scientific">Arcella intermedia</name>
    <dbReference type="NCBI Taxonomy" id="1963864"/>
    <lineage>
        <taxon>Eukaryota</taxon>
        <taxon>Amoebozoa</taxon>
        <taxon>Tubulinea</taxon>
        <taxon>Elardia</taxon>
        <taxon>Arcellinida</taxon>
        <taxon>Sphaerothecina</taxon>
        <taxon>Arcellidae</taxon>
        <taxon>Arcella</taxon>
    </lineage>
</organism>
<dbReference type="EMBL" id="GIBP01002535">
    <property type="protein sequence ID" value="NDV31504.1"/>
    <property type="molecule type" value="Transcribed_RNA"/>
</dbReference>
<dbReference type="SMART" id="SM00332">
    <property type="entry name" value="PP2Cc"/>
    <property type="match status" value="1"/>
</dbReference>
<feature type="compositionally biased region" description="Basic and acidic residues" evidence="1">
    <location>
        <begin position="386"/>
        <end position="426"/>
    </location>
</feature>
<sequence length="451" mass="50148">MGNQFFKVGICCMQGLREDMEDAHSVILNMQKHKYGFFAIFDGHEGSLAAQFAAKNLCSFLEELTELTEEGIIKKFLEIDQEILKQPSGTTAVVAMVSQEKNEEGRRKVIVCNLGDSRCIIGKYKNASCTCLTVDHKPDSPEESARIQAAGGFVGRKRIDANLAVSRAFGDGHMKSNTDLPPQKQKVICVPDVVTAYISEEDFLYISCDGIFESFDNETTIGYIQKQFQGSEDVAGILSEMLTDVLHKGSKDNMSAMVIELKDGTKYAAPDEFIPGKWYMIGNETWESGYEADVKRRGQNFDEIKKLMKSKAEAERNTDDPIIIIDNPDGKSSHREKPQPSSSAPVPLINSKKTTTHVQKTSQDIKPEESVKKSHSSTKSKSSSSSKHDRHDRHEKGEKHGHEKGEKHGHEKGEKPEKSPVVEKVKDRKKLARAQSAKGDGGKDPKVDKKK</sequence>
<dbReference type="GO" id="GO:0004722">
    <property type="term" value="F:protein serine/threonine phosphatase activity"/>
    <property type="evidence" value="ECO:0007669"/>
    <property type="project" value="InterPro"/>
</dbReference>
<reference evidence="3" key="1">
    <citation type="journal article" date="2020" name="J. Eukaryot. Microbiol.">
        <title>De novo Sequencing, Assembly and Annotation of the Transcriptome for the Free-Living Testate Amoeba Arcella intermedia.</title>
        <authorList>
            <person name="Ribeiro G.M."/>
            <person name="Porfirio-Sousa A.L."/>
            <person name="Maurer-Alcala X.X."/>
            <person name="Katz L.A."/>
            <person name="Lahr D.J.G."/>
        </authorList>
    </citation>
    <scope>NUCLEOTIDE SEQUENCE</scope>
</reference>
<dbReference type="InterPro" id="IPR015655">
    <property type="entry name" value="PP2C"/>
</dbReference>
<dbReference type="PANTHER" id="PTHR47992">
    <property type="entry name" value="PROTEIN PHOSPHATASE"/>
    <property type="match status" value="1"/>
</dbReference>
<accession>A0A6B2L3D6</accession>
<feature type="compositionally biased region" description="Polar residues" evidence="1">
    <location>
        <begin position="351"/>
        <end position="362"/>
    </location>
</feature>
<feature type="compositionally biased region" description="Basic and acidic residues" evidence="1">
    <location>
        <begin position="328"/>
        <end position="338"/>
    </location>
</feature>
<proteinExistence type="predicted"/>
<dbReference type="PROSITE" id="PS51746">
    <property type="entry name" value="PPM_2"/>
    <property type="match status" value="1"/>
</dbReference>
<dbReference type="Pfam" id="PF00481">
    <property type="entry name" value="PP2C"/>
    <property type="match status" value="1"/>
</dbReference>
<evidence type="ECO:0000256" key="1">
    <source>
        <dbReference type="SAM" id="MobiDB-lite"/>
    </source>
</evidence>
<dbReference type="InterPro" id="IPR001932">
    <property type="entry name" value="PPM-type_phosphatase-like_dom"/>
</dbReference>
<feature type="compositionally biased region" description="Basic and acidic residues" evidence="1">
    <location>
        <begin position="363"/>
        <end position="372"/>
    </location>
</feature>
<dbReference type="InterPro" id="IPR036457">
    <property type="entry name" value="PPM-type-like_dom_sf"/>
</dbReference>
<dbReference type="CDD" id="cd00143">
    <property type="entry name" value="PP2Cc"/>
    <property type="match status" value="1"/>
</dbReference>
<dbReference type="AlphaFoldDB" id="A0A6B2L3D6"/>
<protein>
    <recommendedName>
        <fullName evidence="2">PPM-type phosphatase domain-containing protein</fullName>
    </recommendedName>
</protein>
<dbReference type="Gene3D" id="3.60.40.10">
    <property type="entry name" value="PPM-type phosphatase domain"/>
    <property type="match status" value="1"/>
</dbReference>
<feature type="compositionally biased region" description="Basic and acidic residues" evidence="1">
    <location>
        <begin position="440"/>
        <end position="451"/>
    </location>
</feature>
<feature type="domain" description="PPM-type phosphatase" evidence="2">
    <location>
        <begin position="7"/>
        <end position="261"/>
    </location>
</feature>
<evidence type="ECO:0000259" key="2">
    <source>
        <dbReference type="PROSITE" id="PS51746"/>
    </source>
</evidence>
<name>A0A6B2L3D6_9EUKA</name>
<dbReference type="SUPFAM" id="SSF81606">
    <property type="entry name" value="PP2C-like"/>
    <property type="match status" value="1"/>
</dbReference>
<evidence type="ECO:0000313" key="3">
    <source>
        <dbReference type="EMBL" id="NDV31504.1"/>
    </source>
</evidence>
<feature type="region of interest" description="Disordered" evidence="1">
    <location>
        <begin position="311"/>
        <end position="451"/>
    </location>
</feature>